<dbReference type="EMBL" id="CP003763">
    <property type="protein sequence ID" value="AFQ29636.1"/>
    <property type="molecule type" value="Genomic_DNA"/>
</dbReference>
<dbReference type="Proteomes" id="UP000005257">
    <property type="component" value="Chromosome"/>
</dbReference>
<evidence type="ECO:0000313" key="2">
    <source>
        <dbReference type="Proteomes" id="UP000005257"/>
    </source>
</evidence>
<gene>
    <name evidence="1" type="ORF">BTF1_27370</name>
</gene>
<dbReference type="KEGG" id="btn:BTF1_27370"/>
<organism evidence="1 2">
    <name type="scientific">Bacillus thuringiensis HD-789</name>
    <dbReference type="NCBI Taxonomy" id="1217737"/>
    <lineage>
        <taxon>Bacteria</taxon>
        <taxon>Bacillati</taxon>
        <taxon>Bacillota</taxon>
        <taxon>Bacilli</taxon>
        <taxon>Bacillales</taxon>
        <taxon>Bacillaceae</taxon>
        <taxon>Bacillus</taxon>
        <taxon>Bacillus cereus group</taxon>
    </lineage>
</organism>
<reference evidence="1 2" key="1">
    <citation type="journal article" date="2013" name="Genome Announc.">
        <title>Complete Genome Sequence of Bacillus thuringiensis Serovar Israelensis Strain HD-789.</title>
        <authorList>
            <person name="Doggett N.A."/>
            <person name="Stubben C.J."/>
            <person name="Chertkov O."/>
            <person name="Bruce D.C."/>
            <person name="Detter J.C."/>
            <person name="Johnson S.L."/>
            <person name="Han C.S."/>
        </authorList>
    </citation>
    <scope>NUCLEOTIDE SEQUENCE [LARGE SCALE GENOMIC DNA]</scope>
    <source>
        <strain evidence="1 2">HD-789</strain>
    </source>
</reference>
<evidence type="ECO:0000313" key="1">
    <source>
        <dbReference type="EMBL" id="AFQ29636.1"/>
    </source>
</evidence>
<proteinExistence type="predicted"/>
<dbReference type="RefSeq" id="WP_000301200.1">
    <property type="nucleotide sequence ID" value="NC_018508.1"/>
</dbReference>
<accession>A0A9W3P6H6</accession>
<sequence>MAVSKLTCKLFKLTGITSLADVEKNILNKSYAEALKISKKDTKQAETLSDDEKNFYYKWEDSSELNEIELTEANEESDQNIAQFMFATANIEYTKKRKKNSIGQFLPKADRINDTQVMTYFFCMNDSVYVIICTSNEFHVERVKKLIGTNYIAKQDYTYDIQSDLFNWLFFKFTQNKGSLADGLKLMNISGFIGNIGDEQNIFKGTSDQTSELIITKAFISNGETLKTITARLKNKDIDIVFTVDDKSNTQIYTNQSAVLKLLEFQDNNTFFIIYLYSKLIPELKSLYNDASTQFLSEEKKQFSEKIGLEVIESIIKQNLITLEDISVLFESSKKNTAS</sequence>
<name>A0A9W3P6H6_BACTU</name>
<dbReference type="AlphaFoldDB" id="A0A9W3P6H6"/>
<protein>
    <submittedName>
        <fullName evidence="1">Uncharacterized protein</fullName>
    </submittedName>
</protein>